<evidence type="ECO:0000256" key="1">
    <source>
        <dbReference type="SAM" id="SignalP"/>
    </source>
</evidence>
<organism evidence="2 3">
    <name type="scientific">Candidatus Kaiserbacteria bacterium RIFCSPLOWO2_12_FULL_45_26</name>
    <dbReference type="NCBI Taxonomy" id="1798525"/>
    <lineage>
        <taxon>Bacteria</taxon>
        <taxon>Candidatus Kaiseribacteriota</taxon>
    </lineage>
</organism>
<feature type="signal peptide" evidence="1">
    <location>
        <begin position="1"/>
        <end position="21"/>
    </location>
</feature>
<dbReference type="AlphaFoldDB" id="A0A1F6FH38"/>
<name>A0A1F6FH38_9BACT</name>
<evidence type="ECO:0008006" key="4">
    <source>
        <dbReference type="Google" id="ProtNLM"/>
    </source>
</evidence>
<gene>
    <name evidence="2" type="ORF">A3G90_03870</name>
</gene>
<sequence>MNIKYLLLAAVLLFTPMMTFAHPGGLDSSGGHNCWTNCSSWGEVYGQWHSHGGSSYSTYTTPTYTPTYSTFKSNSDCPSYGFAYLGSCYELPSNAKKSAFSGFTCNYGYDEVGFGLSKKCLPEVDNGTRIGSSIFCDYGYELYYSSCIKKSSSGYSYTSGYPVSDYDLSSLYSCPKNSSEDEVDSTKCTCNIGYEVNKDKDGCKKTSKKTNDKICRASFGKYSLWTGKYDEEDAVPTCKCKKNYEWSEAGTSCVKES</sequence>
<protein>
    <recommendedName>
        <fullName evidence="4">YHYH domain-containing protein</fullName>
    </recommendedName>
</protein>
<evidence type="ECO:0000313" key="2">
    <source>
        <dbReference type="EMBL" id="OGG85166.1"/>
    </source>
</evidence>
<keyword evidence="1" id="KW-0732">Signal</keyword>
<feature type="chain" id="PRO_5009524353" description="YHYH domain-containing protein" evidence="1">
    <location>
        <begin position="22"/>
        <end position="257"/>
    </location>
</feature>
<evidence type="ECO:0000313" key="3">
    <source>
        <dbReference type="Proteomes" id="UP000177325"/>
    </source>
</evidence>
<accession>A0A1F6FH38</accession>
<proteinExistence type="predicted"/>
<dbReference type="Proteomes" id="UP000177325">
    <property type="component" value="Unassembled WGS sequence"/>
</dbReference>
<comment type="caution">
    <text evidence="2">The sequence shown here is derived from an EMBL/GenBank/DDBJ whole genome shotgun (WGS) entry which is preliminary data.</text>
</comment>
<dbReference type="STRING" id="1798525.A3G90_03870"/>
<dbReference type="EMBL" id="MFMM01000001">
    <property type="protein sequence ID" value="OGG85166.1"/>
    <property type="molecule type" value="Genomic_DNA"/>
</dbReference>
<reference evidence="2 3" key="1">
    <citation type="journal article" date="2016" name="Nat. Commun.">
        <title>Thousands of microbial genomes shed light on interconnected biogeochemical processes in an aquifer system.</title>
        <authorList>
            <person name="Anantharaman K."/>
            <person name="Brown C.T."/>
            <person name="Hug L.A."/>
            <person name="Sharon I."/>
            <person name="Castelle C.J."/>
            <person name="Probst A.J."/>
            <person name="Thomas B.C."/>
            <person name="Singh A."/>
            <person name="Wilkins M.J."/>
            <person name="Karaoz U."/>
            <person name="Brodie E.L."/>
            <person name="Williams K.H."/>
            <person name="Hubbard S.S."/>
            <person name="Banfield J.F."/>
        </authorList>
    </citation>
    <scope>NUCLEOTIDE SEQUENCE [LARGE SCALE GENOMIC DNA]</scope>
</reference>